<accession>A0A933GNG3</accession>
<gene>
    <name evidence="3" type="ORF">HY730_09415</name>
</gene>
<comment type="caution">
    <text evidence="3">The sequence shown here is derived from an EMBL/GenBank/DDBJ whole genome shotgun (WGS) entry which is preliminary data.</text>
</comment>
<dbReference type="Proteomes" id="UP000772181">
    <property type="component" value="Unassembled WGS sequence"/>
</dbReference>
<dbReference type="InterPro" id="IPR029061">
    <property type="entry name" value="THDP-binding"/>
</dbReference>
<keyword evidence="3" id="KW-0670">Pyruvate</keyword>
<protein>
    <submittedName>
        <fullName evidence="3">Pyruvate synthase subunit beta</fullName>
    </submittedName>
</protein>
<dbReference type="SUPFAM" id="SSF52518">
    <property type="entry name" value="Thiamin diphosphate-binding fold (THDP-binding)"/>
    <property type="match status" value="1"/>
</dbReference>
<keyword evidence="1" id="KW-0560">Oxidoreductase</keyword>
<sequence>MKERQTTLTPPLDERITIAPTASCQGCTEVLISRHAIDLLGQNTMVIVPPSCGAWAGLVRCATRMSLFPSSAAMAAGVAAGYGALGYKDVNVLVIAGDGGTHDIGLQALSGAAERGDSFIWVCQNNEAYMNTGMQRSGATPQWARTTTTPVGKVIKGKQTQGKDIISIMEAHHLPYIARASMAHLKDFKRKMLKARQVSTIEKRGISYIEVLNTCPTGWDYPEELMITMARLAVETGVWPLIEIEDGDFRLNLQPKQLKPVKEYIKLQGRFKHFSEEQIEAVQDQVAKNWAKVLKRANSGSD</sequence>
<evidence type="ECO:0000259" key="2">
    <source>
        <dbReference type="Pfam" id="PF02775"/>
    </source>
</evidence>
<feature type="domain" description="Thiamine pyrophosphate enzyme TPP-binding" evidence="2">
    <location>
        <begin position="71"/>
        <end position="211"/>
    </location>
</feature>
<dbReference type="EMBL" id="JACQWF010000410">
    <property type="protein sequence ID" value="MBI4596573.1"/>
    <property type="molecule type" value="Genomic_DNA"/>
</dbReference>
<evidence type="ECO:0000256" key="1">
    <source>
        <dbReference type="ARBA" id="ARBA00023002"/>
    </source>
</evidence>
<dbReference type="GO" id="GO:0016491">
    <property type="term" value="F:oxidoreductase activity"/>
    <property type="evidence" value="ECO:0007669"/>
    <property type="project" value="UniProtKB-KW"/>
</dbReference>
<dbReference type="GO" id="GO:0044281">
    <property type="term" value="P:small molecule metabolic process"/>
    <property type="evidence" value="ECO:0007669"/>
    <property type="project" value="UniProtKB-ARBA"/>
</dbReference>
<dbReference type="GO" id="GO:0030976">
    <property type="term" value="F:thiamine pyrophosphate binding"/>
    <property type="evidence" value="ECO:0007669"/>
    <property type="project" value="InterPro"/>
</dbReference>
<evidence type="ECO:0000313" key="3">
    <source>
        <dbReference type="EMBL" id="MBI4596573.1"/>
    </source>
</evidence>
<dbReference type="Gene3D" id="3.40.50.970">
    <property type="match status" value="1"/>
</dbReference>
<dbReference type="InterPro" id="IPR011766">
    <property type="entry name" value="TPP_enzyme_TPP-bd"/>
</dbReference>
<name>A0A933GNG3_UNCTE</name>
<dbReference type="InterPro" id="IPR051479">
    <property type="entry name" value="PorB-like"/>
</dbReference>
<organism evidence="3 4">
    <name type="scientific">Tectimicrobiota bacterium</name>
    <dbReference type="NCBI Taxonomy" id="2528274"/>
    <lineage>
        <taxon>Bacteria</taxon>
        <taxon>Pseudomonadati</taxon>
        <taxon>Nitrospinota/Tectimicrobiota group</taxon>
        <taxon>Candidatus Tectimicrobiota</taxon>
    </lineage>
</organism>
<dbReference type="PANTHER" id="PTHR42897">
    <property type="entry name" value="PYRUVATE SYNTHASE SUBUNIT PORB"/>
    <property type="match status" value="1"/>
</dbReference>
<proteinExistence type="predicted"/>
<dbReference type="Pfam" id="PF02775">
    <property type="entry name" value="TPP_enzyme_C"/>
    <property type="match status" value="1"/>
</dbReference>
<dbReference type="PANTHER" id="PTHR42897:SF1">
    <property type="entry name" value="2-OXOACID OXIDOREDUCTASE (FERREDOXIN)"/>
    <property type="match status" value="1"/>
</dbReference>
<evidence type="ECO:0000313" key="4">
    <source>
        <dbReference type="Proteomes" id="UP000772181"/>
    </source>
</evidence>
<dbReference type="AlphaFoldDB" id="A0A933GNG3"/>
<reference evidence="3" key="1">
    <citation type="submission" date="2020-07" db="EMBL/GenBank/DDBJ databases">
        <title>Huge and variable diversity of episymbiotic CPR bacteria and DPANN archaea in groundwater ecosystems.</title>
        <authorList>
            <person name="He C.Y."/>
            <person name="Keren R."/>
            <person name="Whittaker M."/>
            <person name="Farag I.F."/>
            <person name="Doudna J."/>
            <person name="Cate J.H.D."/>
            <person name="Banfield J.F."/>
        </authorList>
    </citation>
    <scope>NUCLEOTIDE SEQUENCE</scope>
    <source>
        <strain evidence="3">NC_groundwater_1482_Ag_S-0.65um_47_24</strain>
    </source>
</reference>